<gene>
    <name evidence="2" type="ORF">SAMN06264849_101477</name>
</gene>
<name>A0A521B1K2_9BACL</name>
<evidence type="ECO:0008006" key="4">
    <source>
        <dbReference type="Google" id="ProtNLM"/>
    </source>
</evidence>
<reference evidence="2 3" key="1">
    <citation type="submission" date="2017-05" db="EMBL/GenBank/DDBJ databases">
        <authorList>
            <person name="Varghese N."/>
            <person name="Submissions S."/>
        </authorList>
    </citation>
    <scope>NUCLEOTIDE SEQUENCE [LARGE SCALE GENOMIC DNA]</scope>
    <source>
        <strain evidence="2 3">DSM 45474</strain>
    </source>
</reference>
<evidence type="ECO:0000313" key="2">
    <source>
        <dbReference type="EMBL" id="SMO40958.1"/>
    </source>
</evidence>
<feature type="transmembrane region" description="Helical" evidence="1">
    <location>
        <begin position="12"/>
        <end position="33"/>
    </location>
</feature>
<accession>A0A521B1K2</accession>
<dbReference type="Proteomes" id="UP000315636">
    <property type="component" value="Unassembled WGS sequence"/>
</dbReference>
<organism evidence="2 3">
    <name type="scientific">Melghirimyces algeriensis</name>
    <dbReference type="NCBI Taxonomy" id="910412"/>
    <lineage>
        <taxon>Bacteria</taxon>
        <taxon>Bacillati</taxon>
        <taxon>Bacillota</taxon>
        <taxon>Bacilli</taxon>
        <taxon>Bacillales</taxon>
        <taxon>Thermoactinomycetaceae</taxon>
        <taxon>Melghirimyces</taxon>
    </lineage>
</organism>
<sequence length="81" mass="9641">MMIVSLRRLAAWARFLTMFVILTMIFYHVIAWVSQWFEPAYRYGQPKGPAVKVFAPSGKTDYGKTWIQMKDRVLLYYWLGE</sequence>
<keyword evidence="1" id="KW-1133">Transmembrane helix</keyword>
<dbReference type="AlphaFoldDB" id="A0A521B1K2"/>
<keyword evidence="1" id="KW-0472">Membrane</keyword>
<dbReference type="InterPro" id="IPR025321">
    <property type="entry name" value="DUF4227"/>
</dbReference>
<proteinExistence type="predicted"/>
<protein>
    <recommendedName>
        <fullName evidence="4">DUF4227 family protein</fullName>
    </recommendedName>
</protein>
<evidence type="ECO:0000313" key="3">
    <source>
        <dbReference type="Proteomes" id="UP000315636"/>
    </source>
</evidence>
<keyword evidence="1" id="KW-0812">Transmembrane</keyword>
<keyword evidence="3" id="KW-1185">Reference proteome</keyword>
<evidence type="ECO:0000256" key="1">
    <source>
        <dbReference type="SAM" id="Phobius"/>
    </source>
</evidence>
<dbReference type="EMBL" id="FXTI01000001">
    <property type="protein sequence ID" value="SMO40958.1"/>
    <property type="molecule type" value="Genomic_DNA"/>
</dbReference>
<dbReference type="Pfam" id="PF14004">
    <property type="entry name" value="DUF4227"/>
    <property type="match status" value="1"/>
</dbReference>